<organism evidence="3 4">
    <name type="scientific">Trametes pubescens</name>
    <name type="common">White-rot fungus</name>
    <dbReference type="NCBI Taxonomy" id="154538"/>
    <lineage>
        <taxon>Eukaryota</taxon>
        <taxon>Fungi</taxon>
        <taxon>Dikarya</taxon>
        <taxon>Basidiomycota</taxon>
        <taxon>Agaricomycotina</taxon>
        <taxon>Agaricomycetes</taxon>
        <taxon>Polyporales</taxon>
        <taxon>Polyporaceae</taxon>
        <taxon>Trametes</taxon>
    </lineage>
</organism>
<dbReference type="OMA" id="ALSHWFT"/>
<evidence type="ECO:0000313" key="4">
    <source>
        <dbReference type="Proteomes" id="UP000184267"/>
    </source>
</evidence>
<sequence length="285" mass="30549">MGDIKDVEAGIEAVPFLSNPKVDNDLPASESRLYPTDSAGGPSSAATWTTRVLASGPAIRLTTFGRRLQAQAAAKVAETYPQVLDTLRRTAKLCGFVLMLIFVVMLASWFIALSHWFTVVFGHIVLRYAVPATLDNAFAVGQLDNTMIFAGIGAFVVNLPPLIIFLLSFPLTFDRTVLEGSAAPANEFIKRITPKNRYALLFMKYAPRLSAGPIGCKIFWMVSGEYSEPEIALDPLHAALAGAAGEVVLTALGLVKNRLLGKRATPSATDAGKDGGEILPMTRPA</sequence>
<feature type="transmembrane region" description="Helical" evidence="2">
    <location>
        <begin position="96"/>
        <end position="126"/>
    </location>
</feature>
<reference evidence="3 4" key="1">
    <citation type="submission" date="2016-10" db="EMBL/GenBank/DDBJ databases">
        <title>Genome sequence of the basidiomycete white-rot fungus Trametes pubescens.</title>
        <authorList>
            <person name="Makela M.R."/>
            <person name="Granchi Z."/>
            <person name="Peng M."/>
            <person name="De Vries R.P."/>
            <person name="Grigoriev I."/>
            <person name="Riley R."/>
            <person name="Hilden K."/>
        </authorList>
    </citation>
    <scope>NUCLEOTIDE SEQUENCE [LARGE SCALE GENOMIC DNA]</scope>
    <source>
        <strain evidence="3 4">FBCC735</strain>
    </source>
</reference>
<evidence type="ECO:0000256" key="2">
    <source>
        <dbReference type="SAM" id="Phobius"/>
    </source>
</evidence>
<feature type="transmembrane region" description="Helical" evidence="2">
    <location>
        <begin position="146"/>
        <end position="169"/>
    </location>
</feature>
<keyword evidence="2" id="KW-1133">Transmembrane helix</keyword>
<evidence type="ECO:0000256" key="1">
    <source>
        <dbReference type="SAM" id="MobiDB-lite"/>
    </source>
</evidence>
<gene>
    <name evidence="3" type="ORF">TRAPUB_5792</name>
</gene>
<dbReference type="Proteomes" id="UP000184267">
    <property type="component" value="Unassembled WGS sequence"/>
</dbReference>
<keyword evidence="2" id="KW-0472">Membrane</keyword>
<keyword evidence="4" id="KW-1185">Reference proteome</keyword>
<proteinExistence type="predicted"/>
<name>A0A1M2V7I6_TRAPU</name>
<dbReference type="EMBL" id="MNAD01001609">
    <property type="protein sequence ID" value="OJT03513.1"/>
    <property type="molecule type" value="Genomic_DNA"/>
</dbReference>
<dbReference type="AlphaFoldDB" id="A0A1M2V7I6"/>
<dbReference type="OrthoDB" id="2738121at2759"/>
<feature type="region of interest" description="Disordered" evidence="1">
    <location>
        <begin position="265"/>
        <end position="285"/>
    </location>
</feature>
<accession>A0A1M2V7I6</accession>
<keyword evidence="2" id="KW-0812">Transmembrane</keyword>
<protein>
    <submittedName>
        <fullName evidence="3">Uncharacterized protein</fullName>
    </submittedName>
</protein>
<evidence type="ECO:0000313" key="3">
    <source>
        <dbReference type="EMBL" id="OJT03513.1"/>
    </source>
</evidence>
<comment type="caution">
    <text evidence="3">The sequence shown here is derived from an EMBL/GenBank/DDBJ whole genome shotgun (WGS) entry which is preliminary data.</text>
</comment>